<reference evidence="1 2" key="1">
    <citation type="journal article" date="2018" name="Sci. Rep.">
        <title>Comparative analysis of the Pocillopora damicornis genome highlights role of immune system in coral evolution.</title>
        <authorList>
            <person name="Cunning R."/>
            <person name="Bay R.A."/>
            <person name="Gillette P."/>
            <person name="Baker A.C."/>
            <person name="Traylor-Knowles N."/>
        </authorList>
    </citation>
    <scope>NUCLEOTIDE SEQUENCE [LARGE SCALE GENOMIC DNA]</scope>
    <source>
        <strain evidence="1">RSMAS</strain>
        <tissue evidence="1">Whole animal</tissue>
    </source>
</reference>
<gene>
    <name evidence="1" type="ORF">pdam_00021252</name>
</gene>
<dbReference type="EMBL" id="RCHS01001074">
    <property type="protein sequence ID" value="RMX55346.1"/>
    <property type="molecule type" value="Genomic_DNA"/>
</dbReference>
<evidence type="ECO:0000313" key="2">
    <source>
        <dbReference type="Proteomes" id="UP000275408"/>
    </source>
</evidence>
<organism evidence="1 2">
    <name type="scientific">Pocillopora damicornis</name>
    <name type="common">Cauliflower coral</name>
    <name type="synonym">Millepora damicornis</name>
    <dbReference type="NCBI Taxonomy" id="46731"/>
    <lineage>
        <taxon>Eukaryota</taxon>
        <taxon>Metazoa</taxon>
        <taxon>Cnidaria</taxon>
        <taxon>Anthozoa</taxon>
        <taxon>Hexacorallia</taxon>
        <taxon>Scleractinia</taxon>
        <taxon>Astrocoeniina</taxon>
        <taxon>Pocilloporidae</taxon>
        <taxon>Pocillopora</taxon>
    </lineage>
</organism>
<comment type="caution">
    <text evidence="1">The sequence shown here is derived from an EMBL/GenBank/DDBJ whole genome shotgun (WGS) entry which is preliminary data.</text>
</comment>
<accession>A0A3M6UNV7</accession>
<dbReference type="Proteomes" id="UP000275408">
    <property type="component" value="Unassembled WGS sequence"/>
</dbReference>
<evidence type="ECO:0000313" key="1">
    <source>
        <dbReference type="EMBL" id="RMX55346.1"/>
    </source>
</evidence>
<dbReference type="OrthoDB" id="5985282at2759"/>
<protein>
    <submittedName>
        <fullName evidence="1">Uncharacterized protein</fullName>
    </submittedName>
</protein>
<dbReference type="AlphaFoldDB" id="A0A3M6UNV7"/>
<sequence length="151" mass="17096">MSLRGQFSPSNVTIKKTGWKVVGYASRLDLPQTFIDFCGGFPIFRVEKTPLNFDNVKSMVRRGHGRGRRSHNLKDISACSPEGREKWSDCIAKHNRNIMDGIHVEYDLNCFYETNSSFDVYTCKPKSGGGYKCSEDAHFINYTGVCCHPIC</sequence>
<proteinExistence type="predicted"/>
<keyword evidence="2" id="KW-1185">Reference proteome</keyword>
<name>A0A3M6UNV7_POCDA</name>